<protein>
    <submittedName>
        <fullName evidence="2">Uncharacterized protein</fullName>
    </submittedName>
</protein>
<feature type="compositionally biased region" description="Polar residues" evidence="1">
    <location>
        <begin position="112"/>
        <end position="123"/>
    </location>
</feature>
<evidence type="ECO:0000313" key="3">
    <source>
        <dbReference type="Proteomes" id="UP001206595"/>
    </source>
</evidence>
<organism evidence="2 3">
    <name type="scientific">Umbelopsis ramanniana AG</name>
    <dbReference type="NCBI Taxonomy" id="1314678"/>
    <lineage>
        <taxon>Eukaryota</taxon>
        <taxon>Fungi</taxon>
        <taxon>Fungi incertae sedis</taxon>
        <taxon>Mucoromycota</taxon>
        <taxon>Mucoromycotina</taxon>
        <taxon>Umbelopsidomycetes</taxon>
        <taxon>Umbelopsidales</taxon>
        <taxon>Umbelopsidaceae</taxon>
        <taxon>Umbelopsis</taxon>
    </lineage>
</organism>
<feature type="compositionally biased region" description="Polar residues" evidence="1">
    <location>
        <begin position="409"/>
        <end position="424"/>
    </location>
</feature>
<feature type="compositionally biased region" description="Polar residues" evidence="1">
    <location>
        <begin position="354"/>
        <end position="368"/>
    </location>
</feature>
<accession>A0AAD5EGM5</accession>
<feature type="compositionally biased region" description="Polar residues" evidence="1">
    <location>
        <begin position="296"/>
        <end position="333"/>
    </location>
</feature>
<feature type="compositionally biased region" description="Polar residues" evidence="1">
    <location>
        <begin position="583"/>
        <end position="596"/>
    </location>
</feature>
<feature type="compositionally biased region" description="Polar residues" evidence="1">
    <location>
        <begin position="679"/>
        <end position="697"/>
    </location>
</feature>
<feature type="compositionally biased region" description="Polar residues" evidence="1">
    <location>
        <begin position="63"/>
        <end position="78"/>
    </location>
</feature>
<feature type="compositionally biased region" description="Polar residues" evidence="1">
    <location>
        <begin position="143"/>
        <end position="156"/>
    </location>
</feature>
<feature type="compositionally biased region" description="Polar residues" evidence="1">
    <location>
        <begin position="889"/>
        <end position="902"/>
    </location>
</feature>
<feature type="compositionally biased region" description="Basic and acidic residues" evidence="1">
    <location>
        <begin position="873"/>
        <end position="882"/>
    </location>
</feature>
<feature type="compositionally biased region" description="Polar residues" evidence="1">
    <location>
        <begin position="489"/>
        <end position="498"/>
    </location>
</feature>
<dbReference type="GeneID" id="75911490"/>
<feature type="region of interest" description="Disordered" evidence="1">
    <location>
        <begin position="1"/>
        <end position="126"/>
    </location>
</feature>
<name>A0AAD5EGM5_UMBRA</name>
<feature type="compositionally biased region" description="Polar residues" evidence="1">
    <location>
        <begin position="219"/>
        <end position="238"/>
    </location>
</feature>
<dbReference type="EMBL" id="MU620897">
    <property type="protein sequence ID" value="KAI8583057.1"/>
    <property type="molecule type" value="Genomic_DNA"/>
</dbReference>
<feature type="region of interest" description="Disordered" evidence="1">
    <location>
        <begin position="614"/>
        <end position="652"/>
    </location>
</feature>
<evidence type="ECO:0000256" key="1">
    <source>
        <dbReference type="SAM" id="MobiDB-lite"/>
    </source>
</evidence>
<dbReference type="RefSeq" id="XP_051448061.1">
    <property type="nucleotide sequence ID" value="XM_051586142.1"/>
</dbReference>
<reference evidence="2" key="1">
    <citation type="submission" date="2021-06" db="EMBL/GenBank/DDBJ databases">
        <authorList>
            <consortium name="DOE Joint Genome Institute"/>
            <person name="Mondo S.J."/>
            <person name="Amses K.R."/>
            <person name="Simmons D.R."/>
            <person name="Longcore J.E."/>
            <person name="Seto K."/>
            <person name="Alves G.H."/>
            <person name="Bonds A.E."/>
            <person name="Quandt C.A."/>
            <person name="Davis W.J."/>
            <person name="Chang Y."/>
            <person name="Letcher P.M."/>
            <person name="Powell M.J."/>
            <person name="Kuo A."/>
            <person name="Labutti K."/>
            <person name="Pangilinan J."/>
            <person name="Andreopoulos W."/>
            <person name="Tritt A."/>
            <person name="Riley R."/>
            <person name="Hundley H."/>
            <person name="Johnson J."/>
            <person name="Lipzen A."/>
            <person name="Barry K."/>
            <person name="Berbee M.L."/>
            <person name="Buchler N.E."/>
            <person name="Grigoriev I.V."/>
            <person name="Spatafora J.W."/>
            <person name="Stajich J.E."/>
            <person name="James T.Y."/>
        </authorList>
    </citation>
    <scope>NUCLEOTIDE SEQUENCE</scope>
    <source>
        <strain evidence="2">AG</strain>
    </source>
</reference>
<feature type="compositionally biased region" description="Basic and acidic residues" evidence="1">
    <location>
        <begin position="1"/>
        <end position="25"/>
    </location>
</feature>
<proteinExistence type="predicted"/>
<feature type="compositionally biased region" description="Polar residues" evidence="1">
    <location>
        <begin position="464"/>
        <end position="473"/>
    </location>
</feature>
<feature type="compositionally biased region" description="Polar residues" evidence="1">
    <location>
        <begin position="277"/>
        <end position="287"/>
    </location>
</feature>
<evidence type="ECO:0000313" key="2">
    <source>
        <dbReference type="EMBL" id="KAI8583057.1"/>
    </source>
</evidence>
<reference evidence="2" key="2">
    <citation type="journal article" date="2022" name="Proc. Natl. Acad. Sci. U.S.A.">
        <title>Diploid-dominant life cycles characterize the early evolution of Fungi.</title>
        <authorList>
            <person name="Amses K.R."/>
            <person name="Simmons D.R."/>
            <person name="Longcore J.E."/>
            <person name="Mondo S.J."/>
            <person name="Seto K."/>
            <person name="Jeronimo G.H."/>
            <person name="Bonds A.E."/>
            <person name="Quandt C.A."/>
            <person name="Davis W.J."/>
            <person name="Chang Y."/>
            <person name="Federici B.A."/>
            <person name="Kuo A."/>
            <person name="LaButti K."/>
            <person name="Pangilinan J."/>
            <person name="Andreopoulos W."/>
            <person name="Tritt A."/>
            <person name="Riley R."/>
            <person name="Hundley H."/>
            <person name="Johnson J."/>
            <person name="Lipzen A."/>
            <person name="Barry K."/>
            <person name="Lang B.F."/>
            <person name="Cuomo C.A."/>
            <person name="Buchler N.E."/>
            <person name="Grigoriev I.V."/>
            <person name="Spatafora J.W."/>
            <person name="Stajich J.E."/>
            <person name="James T.Y."/>
        </authorList>
    </citation>
    <scope>NUCLEOTIDE SEQUENCE</scope>
    <source>
        <strain evidence="2">AG</strain>
    </source>
</reference>
<comment type="caution">
    <text evidence="2">The sequence shown here is derived from an EMBL/GenBank/DDBJ whole genome shotgun (WGS) entry which is preliminary data.</text>
</comment>
<feature type="compositionally biased region" description="Polar residues" evidence="1">
    <location>
        <begin position="614"/>
        <end position="626"/>
    </location>
</feature>
<dbReference type="Proteomes" id="UP001206595">
    <property type="component" value="Unassembled WGS sequence"/>
</dbReference>
<feature type="compositionally biased region" description="Polar residues" evidence="1">
    <location>
        <begin position="556"/>
        <end position="567"/>
    </location>
</feature>
<feature type="compositionally biased region" description="Polar residues" evidence="1">
    <location>
        <begin position="378"/>
        <end position="399"/>
    </location>
</feature>
<keyword evidence="3" id="KW-1185">Reference proteome</keyword>
<feature type="compositionally biased region" description="Polar residues" evidence="1">
    <location>
        <begin position="167"/>
        <end position="186"/>
    </location>
</feature>
<dbReference type="AlphaFoldDB" id="A0AAD5EGM5"/>
<feature type="compositionally biased region" description="Polar residues" evidence="1">
    <location>
        <begin position="514"/>
        <end position="523"/>
    </location>
</feature>
<feature type="compositionally biased region" description="Low complexity" evidence="1">
    <location>
        <begin position="749"/>
        <end position="767"/>
    </location>
</feature>
<gene>
    <name evidence="2" type="ORF">K450DRAFT_224004</name>
</gene>
<feature type="compositionally biased region" description="Polar residues" evidence="1">
    <location>
        <begin position="769"/>
        <end position="872"/>
    </location>
</feature>
<feature type="region of interest" description="Disordered" evidence="1">
    <location>
        <begin position="677"/>
        <end position="902"/>
    </location>
</feature>
<feature type="compositionally biased region" description="Basic and acidic residues" evidence="1">
    <location>
        <begin position="157"/>
        <end position="166"/>
    </location>
</feature>
<feature type="region of interest" description="Disordered" evidence="1">
    <location>
        <begin position="266"/>
        <end position="602"/>
    </location>
</feature>
<sequence length="972" mass="102926">MNRTRDEVDDLLQKSRISRDMHQEESDYNPQRNYRPNSGEVFLSEPGLQTSSYHSSDVGGGSNLMSKDTSLYQNSPTLNLPGAFPTNSLDDNKRNNNSSLSRREQTEDYSGMNKNKGYSTDYTAGQIDNDPILRLKKDITYQTSPGATGDLNSNRATDQKDIDPTKRNQSQSISQPTDGSSLNAGSNVGDLKQDYTAGQINDDPTLGNKGSAAAISGPANAQTFGSTDMANNSKSTGNDTGMVKTSAAAAAVGGIGAKIGSILGRRKSKETELPKDSNLNTQTQDWKQGTDGRMSMDTQRPDVSSDSEPFGTEQSGSWNKQGQRYSLPATSSSYDKDLSGNLNNQGKDSDLSGVDTSLGTYQTGNLATQGDRGDLSGIKNSLATDQSGSLKMPQGQSGDLSGLKDTLKTDQYGSSTTQGQSGNLSGMKDSLDTDQYGSLKKPQGQRGDLSGLKDSSLDTDLYKDSTTQGQRGNLSGMKDSSLDTDLYKDSTTQGQRGNLSGMKDSSLDTDLYKDSTTQGQRGNLSGMKDSSLDTDLYKDSATQGQRGNLSGMKDSFGTNQYDSSKPQGQRGDLSGTDAAPGTGLSTKLKNQDNTTKPYDYDDSKLDTHKNLALNNETSSNAATYGSTDAPYDSGNLDKETEQEQPENHTGAKAVAAGATAGGIGAMLSSVLGRKKSAGDINNKTVDNQGSMSSSGNMTDGDMASGNLTSGNMLKEKPSSGRMPSGDIKPSGKMSVGSKPSGNLSGGIMPSGDMSSGNMPSGSMSAGSKPSVNAPNDSVYRSDNLSTATGNKPPNITTNDVSSPMVATTNTNDSLGAGGINSSNKGVSGTTNLNMNSPSPGNKDLSTLGIQTNQPDSIKGNLDNSRGMNTQNDRLNRSNDTEYLKPPSARSLTNNNEPISNGETVVDDKKRNKVSGIASYIFGHELKLQGSYKIFLSKFLHNEAMKNDGLELQRKGRHILDTYRRAQQHSALV</sequence>
<feature type="region of interest" description="Disordered" evidence="1">
    <location>
        <begin position="143"/>
        <end position="238"/>
    </location>
</feature>